<gene>
    <name evidence="1" type="ORF">GA0074694_0018</name>
    <name evidence="2" type="ORF">GA0074694_3081</name>
</gene>
<dbReference type="RefSeq" id="WP_091450630.1">
    <property type="nucleotide sequence ID" value="NZ_FMHU01000001.1"/>
</dbReference>
<dbReference type="AlphaFoldDB" id="A0A1C6R749"/>
<dbReference type="STRING" id="47866.GA0074694_0018"/>
<organism evidence="1 3">
    <name type="scientific">Micromonospora inyonensis</name>
    <dbReference type="NCBI Taxonomy" id="47866"/>
    <lineage>
        <taxon>Bacteria</taxon>
        <taxon>Bacillati</taxon>
        <taxon>Actinomycetota</taxon>
        <taxon>Actinomycetes</taxon>
        <taxon>Micromonosporales</taxon>
        <taxon>Micromonosporaceae</taxon>
        <taxon>Micromonospora</taxon>
    </lineage>
</organism>
<name>A0A1C6R749_9ACTN</name>
<dbReference type="Proteomes" id="UP000198906">
    <property type="component" value="Unassembled WGS sequence"/>
</dbReference>
<evidence type="ECO:0008006" key="4">
    <source>
        <dbReference type="Google" id="ProtNLM"/>
    </source>
</evidence>
<reference evidence="3" key="1">
    <citation type="submission" date="2016-06" db="EMBL/GenBank/DDBJ databases">
        <authorList>
            <person name="Varghese N."/>
        </authorList>
    </citation>
    <scope>NUCLEOTIDE SEQUENCE [LARGE SCALE GENOMIC DNA]</scope>
    <source>
        <strain evidence="3">DSM 46123</strain>
    </source>
</reference>
<evidence type="ECO:0000313" key="2">
    <source>
        <dbReference type="EMBL" id="SCL21594.1"/>
    </source>
</evidence>
<protein>
    <recommendedName>
        <fullName evidence="4">DUF2470 domain-containing protein</fullName>
    </recommendedName>
</protein>
<reference evidence="1" key="2">
    <citation type="submission" date="2016-06" db="EMBL/GenBank/DDBJ databases">
        <authorList>
            <person name="Kjaerup R.B."/>
            <person name="Dalgaard T.S."/>
            <person name="Juul-Madsen H.R."/>
        </authorList>
    </citation>
    <scope>NUCLEOTIDE SEQUENCE [LARGE SCALE GENOMIC DNA]</scope>
    <source>
        <strain evidence="1">DSM 46123</strain>
    </source>
</reference>
<dbReference type="EMBL" id="FMHU01000002">
    <property type="protein sequence ID" value="SCL21594.1"/>
    <property type="molecule type" value="Genomic_DNA"/>
</dbReference>
<evidence type="ECO:0000313" key="1">
    <source>
        <dbReference type="EMBL" id="SCL12829.1"/>
    </source>
</evidence>
<accession>A0A1C6R749</accession>
<keyword evidence="3" id="KW-1185">Reference proteome</keyword>
<proteinExistence type="predicted"/>
<sequence length="245" mass="26017">MNPNTNTPAEPDTTPDLTAARREIKARYLTAGMAVICAGFGDPLTVSVVHRYADDTILVQFDEVDGELPYHPEEGVTVVGAPEHYHAAGSTGGPGACSAVCACGTAVAGFDTVAEAAAVLDQHIANPDGTSEPTTRQRLAAELRHLVDGIVRLDLPVGGHIRMHLGVLDSRADLEKLSGYLGSEITEDGGTGGDIPFTEHTIRLDDDPWGPELHIRAQIQPDGRSEVERLRARVAELESQQGGTR</sequence>
<evidence type="ECO:0000313" key="3">
    <source>
        <dbReference type="Proteomes" id="UP000198906"/>
    </source>
</evidence>
<dbReference type="EMBL" id="FMHU01000001">
    <property type="protein sequence ID" value="SCL12829.1"/>
    <property type="molecule type" value="Genomic_DNA"/>
</dbReference>